<dbReference type="RefSeq" id="WP_056755143.1">
    <property type="nucleotide sequence ID" value="NZ_BMLD01000021.1"/>
</dbReference>
<protein>
    <submittedName>
        <fullName evidence="3">TIM-barrel fold metal-dependent hydrolase</fullName>
    </submittedName>
</protein>
<dbReference type="Pfam" id="PF04909">
    <property type="entry name" value="Amidohydro_2"/>
    <property type="match status" value="1"/>
</dbReference>
<feature type="domain" description="Amidohydrolase-related" evidence="2">
    <location>
        <begin position="144"/>
        <end position="405"/>
    </location>
</feature>
<dbReference type="Gene3D" id="3.20.20.140">
    <property type="entry name" value="Metal-dependent hydrolases"/>
    <property type="match status" value="1"/>
</dbReference>
<keyword evidence="1" id="KW-0456">Lyase</keyword>
<organism evidence="3 4">
    <name type="scientific">Caulobacter rhizosphaerae</name>
    <dbReference type="NCBI Taxonomy" id="2010972"/>
    <lineage>
        <taxon>Bacteria</taxon>
        <taxon>Pseudomonadati</taxon>
        <taxon>Pseudomonadota</taxon>
        <taxon>Alphaproteobacteria</taxon>
        <taxon>Caulobacterales</taxon>
        <taxon>Caulobacteraceae</taxon>
        <taxon>Caulobacter</taxon>
    </lineage>
</organism>
<gene>
    <name evidence="3" type="ORF">J2800_004841</name>
</gene>
<name>A0ABU1N6J2_9CAUL</name>
<keyword evidence="4" id="KW-1185">Reference proteome</keyword>
<proteinExistence type="predicted"/>
<evidence type="ECO:0000256" key="1">
    <source>
        <dbReference type="ARBA" id="ARBA00023239"/>
    </source>
</evidence>
<evidence type="ECO:0000259" key="2">
    <source>
        <dbReference type="Pfam" id="PF04909"/>
    </source>
</evidence>
<dbReference type="GO" id="GO:0016787">
    <property type="term" value="F:hydrolase activity"/>
    <property type="evidence" value="ECO:0007669"/>
    <property type="project" value="UniProtKB-KW"/>
</dbReference>
<dbReference type="InterPro" id="IPR032466">
    <property type="entry name" value="Metal_Hydrolase"/>
</dbReference>
<dbReference type="InterPro" id="IPR032465">
    <property type="entry name" value="ACMSD"/>
</dbReference>
<keyword evidence="3" id="KW-0378">Hydrolase</keyword>
<dbReference type="EMBL" id="JAVDRL010000019">
    <property type="protein sequence ID" value="MDR6534070.1"/>
    <property type="molecule type" value="Genomic_DNA"/>
</dbReference>
<sequence>MTDTAIAPDQATGWRYKGPIFDADTHLYETPEAFDVYVPAKYKEDWGLNYKVADDGQFALHVGKRKVEISADYMTEDFKIPPPGKLHEWLRAQKEGKAEVDMRVPITPTMTDPAERVKVLDKWDVRSSMLYCGNFVSAISYLDEPDPAYAILNAYNRWMLDQWKFNYKNKIFSCPVLTLADLPQAIEQAKWAVANGAKFVLMPMGPYNGKAPAHPDHDPFWAILNEASVGVVFHVSEAIYLKDHMAVWGEPMQKSRLRQTAFMWMHGYSERPVIETLSSFVLLNFFERFPNITLISAENGAEWVPSMLVKMDKVRGMAKNGYWPAGQLKERPSKIFKRHVKIVAYPEDNIKAIVDQTGDADWLLMGSDYPHSEGVEEPRIFADEACKDLSDADTAKVMYENGMKLAGLPL</sequence>
<evidence type="ECO:0000313" key="4">
    <source>
        <dbReference type="Proteomes" id="UP001262754"/>
    </source>
</evidence>
<accession>A0ABU1N6J2</accession>
<dbReference type="SUPFAM" id="SSF51556">
    <property type="entry name" value="Metallo-dependent hydrolases"/>
    <property type="match status" value="1"/>
</dbReference>
<reference evidence="3 4" key="1">
    <citation type="submission" date="2023-07" db="EMBL/GenBank/DDBJ databases">
        <title>Sorghum-associated microbial communities from plants grown in Nebraska, USA.</title>
        <authorList>
            <person name="Schachtman D."/>
        </authorList>
    </citation>
    <scope>NUCLEOTIDE SEQUENCE [LARGE SCALE GENOMIC DNA]</scope>
    <source>
        <strain evidence="3 4">DS2154</strain>
    </source>
</reference>
<dbReference type="PANTHER" id="PTHR21240:SF28">
    <property type="entry name" value="ISO-OROTATE DECARBOXYLASE (EUROFUNG)"/>
    <property type="match status" value="1"/>
</dbReference>
<dbReference type="Proteomes" id="UP001262754">
    <property type="component" value="Unassembled WGS sequence"/>
</dbReference>
<evidence type="ECO:0000313" key="3">
    <source>
        <dbReference type="EMBL" id="MDR6534070.1"/>
    </source>
</evidence>
<comment type="caution">
    <text evidence="3">The sequence shown here is derived from an EMBL/GenBank/DDBJ whole genome shotgun (WGS) entry which is preliminary data.</text>
</comment>
<dbReference type="PANTHER" id="PTHR21240">
    <property type="entry name" value="2-AMINO-3-CARBOXYLMUCONATE-6-SEMIALDEHYDE DECARBOXYLASE"/>
    <property type="match status" value="1"/>
</dbReference>
<dbReference type="InterPro" id="IPR006680">
    <property type="entry name" value="Amidohydro-rel"/>
</dbReference>